<dbReference type="InterPro" id="IPR011146">
    <property type="entry name" value="HIT-like"/>
</dbReference>
<accession>A0AA86MXB6</accession>
<protein>
    <submittedName>
        <fullName evidence="3">HIT domain-containing protein</fullName>
    </submittedName>
</protein>
<dbReference type="AlphaFoldDB" id="A0AA86MXB6"/>
<dbReference type="PANTHER" id="PTHR46648:SF1">
    <property type="entry name" value="ADENOSINE 5'-MONOPHOSPHORAMIDASE HNT1"/>
    <property type="match status" value="1"/>
</dbReference>
<evidence type="ECO:0000259" key="2">
    <source>
        <dbReference type="PROSITE" id="PS51084"/>
    </source>
</evidence>
<gene>
    <name evidence="3" type="ORF">DNFV4_01206</name>
</gene>
<dbReference type="SUPFAM" id="SSF54197">
    <property type="entry name" value="HIT-like"/>
    <property type="match status" value="1"/>
</dbReference>
<evidence type="ECO:0000313" key="4">
    <source>
        <dbReference type="Proteomes" id="UP001179121"/>
    </source>
</evidence>
<dbReference type="Pfam" id="PF01230">
    <property type="entry name" value="HIT"/>
    <property type="match status" value="1"/>
</dbReference>
<dbReference type="Proteomes" id="UP001179121">
    <property type="component" value="Chromosome"/>
</dbReference>
<dbReference type="GO" id="GO:0003824">
    <property type="term" value="F:catalytic activity"/>
    <property type="evidence" value="ECO:0007669"/>
    <property type="project" value="InterPro"/>
</dbReference>
<dbReference type="PROSITE" id="PS51084">
    <property type="entry name" value="HIT_2"/>
    <property type="match status" value="1"/>
</dbReference>
<dbReference type="InterPro" id="IPR001310">
    <property type="entry name" value="Histidine_triad_HIT"/>
</dbReference>
<feature type="domain" description="HIT" evidence="2">
    <location>
        <begin position="4"/>
        <end position="108"/>
    </location>
</feature>
<evidence type="ECO:0000313" key="3">
    <source>
        <dbReference type="EMBL" id="CAI4030776.1"/>
    </source>
</evidence>
<dbReference type="RefSeq" id="WP_289267747.1">
    <property type="nucleotide sequence ID" value="NZ_OX365700.1"/>
</dbReference>
<evidence type="ECO:0000256" key="1">
    <source>
        <dbReference type="PROSITE-ProRule" id="PRU00464"/>
    </source>
</evidence>
<dbReference type="EMBL" id="OX365700">
    <property type="protein sequence ID" value="CAI4030776.1"/>
    <property type="molecule type" value="Genomic_DNA"/>
</dbReference>
<organism evidence="3 4">
    <name type="scientific">Nitrospira tepida</name>
    <dbReference type="NCBI Taxonomy" id="2973512"/>
    <lineage>
        <taxon>Bacteria</taxon>
        <taxon>Pseudomonadati</taxon>
        <taxon>Nitrospirota</taxon>
        <taxon>Nitrospiria</taxon>
        <taxon>Nitrospirales</taxon>
        <taxon>Nitrospiraceae</taxon>
        <taxon>Nitrospira</taxon>
    </lineage>
</organism>
<keyword evidence="4" id="KW-1185">Reference proteome</keyword>
<name>A0AA86MXB6_9BACT</name>
<dbReference type="KEGG" id="nti:DNFV4_01206"/>
<dbReference type="PANTHER" id="PTHR46648">
    <property type="entry name" value="HIT FAMILY PROTEIN 1"/>
    <property type="match status" value="1"/>
</dbReference>
<sequence length="150" mass="17183">MSQPDCVACRGAWPAPRLRIADCGLTVAYLHEDQFFEGWTVLVLKRHATELFHLTEEERRRLIEEVSAVGEVLSKQYRANKMNYELLGNQLPHIHWHVIPRRPNDPAPLEPVWRVAHQPVTLTEPQASEVAGRLRDLIRLQAGGRFFTGS</sequence>
<feature type="short sequence motif" description="Histidine triad motif" evidence="1">
    <location>
        <begin position="93"/>
        <end position="97"/>
    </location>
</feature>
<dbReference type="GO" id="GO:0009117">
    <property type="term" value="P:nucleotide metabolic process"/>
    <property type="evidence" value="ECO:0007669"/>
    <property type="project" value="TreeGrafter"/>
</dbReference>
<proteinExistence type="predicted"/>
<dbReference type="InterPro" id="IPR036265">
    <property type="entry name" value="HIT-like_sf"/>
</dbReference>
<dbReference type="Gene3D" id="3.30.428.10">
    <property type="entry name" value="HIT-like"/>
    <property type="match status" value="1"/>
</dbReference>
<reference evidence="3" key="1">
    <citation type="submission" date="2022-10" db="EMBL/GenBank/DDBJ databases">
        <authorList>
            <person name="Koch H."/>
        </authorList>
    </citation>
    <scope>NUCLEOTIDE SEQUENCE</scope>
    <source>
        <strain evidence="3">DNF</strain>
    </source>
</reference>